<sequence length="119" mass="13913">MEMYKPYIDKWINKSDSIYGLVTSVYVERSTAYCVVDDSIYLKIDSQNNYYDEKLASKIIEAGDTLKKQSGSELFFIIHRGKEYMFHVSKVIDDGRILEPEYSYPSGKEIHDSLLKYSR</sequence>
<accession>A0A645EER3</accession>
<organism evidence="1">
    <name type="scientific">bioreactor metagenome</name>
    <dbReference type="NCBI Taxonomy" id="1076179"/>
    <lineage>
        <taxon>unclassified sequences</taxon>
        <taxon>metagenomes</taxon>
        <taxon>ecological metagenomes</taxon>
    </lineage>
</organism>
<comment type="caution">
    <text evidence="1">The sequence shown here is derived from an EMBL/GenBank/DDBJ whole genome shotgun (WGS) entry which is preliminary data.</text>
</comment>
<protein>
    <submittedName>
        <fullName evidence="1">Uncharacterized protein</fullName>
    </submittedName>
</protein>
<reference evidence="1" key="1">
    <citation type="submission" date="2019-08" db="EMBL/GenBank/DDBJ databases">
        <authorList>
            <person name="Kucharzyk K."/>
            <person name="Murdoch R.W."/>
            <person name="Higgins S."/>
            <person name="Loffler F."/>
        </authorList>
    </citation>
    <scope>NUCLEOTIDE SEQUENCE</scope>
</reference>
<dbReference type="AlphaFoldDB" id="A0A645EER3"/>
<dbReference type="EMBL" id="VSSQ01046574">
    <property type="protein sequence ID" value="MPN00535.1"/>
    <property type="molecule type" value="Genomic_DNA"/>
</dbReference>
<gene>
    <name evidence="1" type="ORF">SDC9_147730</name>
</gene>
<proteinExistence type="predicted"/>
<name>A0A645EER3_9ZZZZ</name>
<evidence type="ECO:0000313" key="1">
    <source>
        <dbReference type="EMBL" id="MPN00535.1"/>
    </source>
</evidence>